<dbReference type="EMBL" id="JENY01000002">
    <property type="protein sequence ID" value="EXL10143.1"/>
    <property type="molecule type" value="Genomic_DNA"/>
</dbReference>
<sequence length="368" mass="38543">MTETTPLLDLPYIMPSQAQKHVTHNESLRMLDALVHLRVGARGVDTPPADPAEGDRLVVGAAPSEAFAGQAGNIAAFQDGAWAFYTPRAGWVIWDAAESALLVFDGAAWKPVFDPQNLPLIGVNTQADETNRLAVRGDATLLSHDGAGHQLKINKAATGDTGSLLFQTGWSGRAEMGLTGDDDFSIKVSPDGLAWHGALTVDHATGRVGIGAVTPATALDVDGIIRASTGFRIGNATLQNGANSSQLNTSAHFSTTGLFAIGTTPTNNYYLRIRLPDASAERRAIYAYAEGSPIFVVLGDARTGIGTSMPAASAQLEVASTTKGFLPPRMTTAQRDAIPSPAEGLIVYNTTAHEPQVWTGAGWVGMAG</sequence>
<gene>
    <name evidence="1" type="ORF">BG36_08295</name>
    <name evidence="2" type="ORF">DES43_105143</name>
</gene>
<dbReference type="PATRIC" id="fig|69279.3.peg.564"/>
<proteinExistence type="predicted"/>
<dbReference type="HOGENOM" id="CLU_751517_0_0_5"/>
<dbReference type="InterPro" id="IPR021251">
    <property type="entry name" value="DUF2793"/>
</dbReference>
<reference evidence="2 4" key="2">
    <citation type="submission" date="2019-03" db="EMBL/GenBank/DDBJ databases">
        <title>Genomic Encyclopedia of Type Strains, Phase IV (KMG-IV): sequencing the most valuable type-strain genomes for metagenomic binning, comparative biology and taxonomic classification.</title>
        <authorList>
            <person name="Goeker M."/>
        </authorList>
    </citation>
    <scope>NUCLEOTIDE SEQUENCE [LARGE SCALE GENOMIC DNA]</scope>
    <source>
        <strain evidence="2 4">DSM 11603</strain>
    </source>
</reference>
<dbReference type="Proteomes" id="UP000019849">
    <property type="component" value="Unassembled WGS sequence"/>
</dbReference>
<organism evidence="1 3">
    <name type="scientific">Aquamicrobium defluvii</name>
    <dbReference type="NCBI Taxonomy" id="69279"/>
    <lineage>
        <taxon>Bacteria</taxon>
        <taxon>Pseudomonadati</taxon>
        <taxon>Pseudomonadota</taxon>
        <taxon>Alphaproteobacteria</taxon>
        <taxon>Hyphomicrobiales</taxon>
        <taxon>Phyllobacteriaceae</taxon>
        <taxon>Aquamicrobium</taxon>
    </lineage>
</organism>
<evidence type="ECO:0000313" key="4">
    <source>
        <dbReference type="Proteomes" id="UP000294958"/>
    </source>
</evidence>
<dbReference type="RefSeq" id="WP_051520364.1">
    <property type="nucleotide sequence ID" value="NZ_KK073878.1"/>
</dbReference>
<dbReference type="AlphaFoldDB" id="A0A011UW84"/>
<dbReference type="OrthoDB" id="564699at2"/>
<dbReference type="EMBL" id="SNZF01000005">
    <property type="protein sequence ID" value="TDR36476.1"/>
    <property type="molecule type" value="Genomic_DNA"/>
</dbReference>
<accession>A0A011UW84</accession>
<dbReference type="eggNOG" id="COG5295">
    <property type="taxonomic scope" value="Bacteria"/>
</dbReference>
<keyword evidence="4" id="KW-1185">Reference proteome</keyword>
<dbReference type="Pfam" id="PF10983">
    <property type="entry name" value="DUF2793"/>
    <property type="match status" value="1"/>
</dbReference>
<protein>
    <submittedName>
        <fullName evidence="2">Uncharacterized protein DUF2793</fullName>
    </submittedName>
</protein>
<evidence type="ECO:0000313" key="1">
    <source>
        <dbReference type="EMBL" id="EXL10143.1"/>
    </source>
</evidence>
<evidence type="ECO:0000313" key="2">
    <source>
        <dbReference type="EMBL" id="TDR36476.1"/>
    </source>
</evidence>
<dbReference type="STRING" id="69279.BG36_08295"/>
<evidence type="ECO:0000313" key="3">
    <source>
        <dbReference type="Proteomes" id="UP000019849"/>
    </source>
</evidence>
<reference evidence="1 3" key="1">
    <citation type="submission" date="2014-02" db="EMBL/GenBank/DDBJ databases">
        <title>Aquamicrobium defluvii Genome sequencing.</title>
        <authorList>
            <person name="Wang X."/>
        </authorList>
    </citation>
    <scope>NUCLEOTIDE SEQUENCE [LARGE SCALE GENOMIC DNA]</scope>
    <source>
        <strain evidence="1 3">W13Z1</strain>
    </source>
</reference>
<dbReference type="Proteomes" id="UP000294958">
    <property type="component" value="Unassembled WGS sequence"/>
</dbReference>
<comment type="caution">
    <text evidence="1">The sequence shown here is derived from an EMBL/GenBank/DDBJ whole genome shotgun (WGS) entry which is preliminary data.</text>
</comment>
<name>A0A011UW84_9HYPH</name>